<dbReference type="OrthoDB" id="6039597at2"/>
<dbReference type="AlphaFoldDB" id="A0A0R0BJU2"/>
<keyword evidence="2" id="KW-1185">Reference proteome</keyword>
<sequence>MPDAIHPVISAFEAVFNLSGGIERITALTITCRHCAETTSASEESLLHLPGGALFRCERCGCHQQVSHARVADWSLPSLLGV</sequence>
<comment type="caution">
    <text evidence="1">The sequence shown here is derived from an EMBL/GenBank/DDBJ whole genome shotgun (WGS) entry which is preliminary data.</text>
</comment>
<gene>
    <name evidence="1" type="ORF">ARC23_00010</name>
</gene>
<evidence type="ECO:0000313" key="1">
    <source>
        <dbReference type="EMBL" id="KRG53299.1"/>
    </source>
</evidence>
<name>A0A0R0BJU2_9GAMM</name>
<protein>
    <submittedName>
        <fullName evidence="1">Uncharacterized protein</fullName>
    </submittedName>
</protein>
<organism evidence="1 2">
    <name type="scientific">Stenotrophomonas beteli</name>
    <dbReference type="NCBI Taxonomy" id="3384461"/>
    <lineage>
        <taxon>Bacteria</taxon>
        <taxon>Pseudomonadati</taxon>
        <taxon>Pseudomonadota</taxon>
        <taxon>Gammaproteobacteria</taxon>
        <taxon>Lysobacterales</taxon>
        <taxon>Lysobacteraceae</taxon>
        <taxon>Stenotrophomonas</taxon>
        <taxon>Stenotrophomonas maltophilia group</taxon>
    </lineage>
</organism>
<dbReference type="Proteomes" id="UP000051757">
    <property type="component" value="Unassembled WGS sequence"/>
</dbReference>
<dbReference type="EMBL" id="LLXV01000001">
    <property type="protein sequence ID" value="KRG53299.1"/>
    <property type="molecule type" value="Genomic_DNA"/>
</dbReference>
<evidence type="ECO:0000313" key="2">
    <source>
        <dbReference type="Proteomes" id="UP000051757"/>
    </source>
</evidence>
<reference evidence="1 2" key="1">
    <citation type="journal article" date="2016" name="Front. Microbiol.">
        <title>Genome Sequence of Type Strains of Genus Stenotrophomonas.</title>
        <authorList>
            <person name="Patil P.P."/>
            <person name="Midha S."/>
            <person name="Kumar S."/>
            <person name="Patil P.B."/>
        </authorList>
    </citation>
    <scope>NUCLEOTIDE SEQUENCE [LARGE SCALE GENOMIC DNA]</scope>
    <source>
        <strain evidence="1 2">LMG 978</strain>
    </source>
</reference>
<proteinExistence type="predicted"/>
<accession>A0A0R0BJU2</accession>